<feature type="transmembrane region" description="Helical" evidence="1">
    <location>
        <begin position="135"/>
        <end position="156"/>
    </location>
</feature>
<dbReference type="RefSeq" id="WP_160802475.1">
    <property type="nucleotide sequence ID" value="NZ_WUUL01000011.1"/>
</dbReference>
<gene>
    <name evidence="3" type="primary">spoIIIAE</name>
    <name evidence="3" type="ORF">GSM42_15690</name>
</gene>
<organism evidence="3 4">
    <name type="scientific">Shimazuella alba</name>
    <dbReference type="NCBI Taxonomy" id="2690964"/>
    <lineage>
        <taxon>Bacteria</taxon>
        <taxon>Bacillati</taxon>
        <taxon>Bacillota</taxon>
        <taxon>Bacilli</taxon>
        <taxon>Bacillales</taxon>
        <taxon>Thermoactinomycetaceae</taxon>
        <taxon>Shimazuella</taxon>
    </lineage>
</organism>
<feature type="transmembrane region" description="Helical" evidence="1">
    <location>
        <begin position="363"/>
        <end position="385"/>
    </location>
</feature>
<feature type="chain" id="PRO_5026348964" evidence="2">
    <location>
        <begin position="25"/>
        <end position="396"/>
    </location>
</feature>
<feature type="transmembrane region" description="Helical" evidence="1">
    <location>
        <begin position="162"/>
        <end position="184"/>
    </location>
</feature>
<dbReference type="Proteomes" id="UP000430692">
    <property type="component" value="Unassembled WGS sequence"/>
</dbReference>
<evidence type="ECO:0000256" key="2">
    <source>
        <dbReference type="SAM" id="SignalP"/>
    </source>
</evidence>
<feature type="transmembrane region" description="Helical" evidence="1">
    <location>
        <begin position="106"/>
        <end position="123"/>
    </location>
</feature>
<feature type="transmembrane region" description="Helical" evidence="1">
    <location>
        <begin position="316"/>
        <end position="343"/>
    </location>
</feature>
<evidence type="ECO:0000313" key="3">
    <source>
        <dbReference type="EMBL" id="MXQ55130.1"/>
    </source>
</evidence>
<dbReference type="InterPro" id="IPR014194">
    <property type="entry name" value="Spore_III_AE"/>
</dbReference>
<evidence type="ECO:0000256" key="1">
    <source>
        <dbReference type="SAM" id="Phobius"/>
    </source>
</evidence>
<feature type="transmembrane region" description="Helical" evidence="1">
    <location>
        <begin position="196"/>
        <end position="224"/>
    </location>
</feature>
<feature type="transmembrane region" description="Helical" evidence="1">
    <location>
        <begin position="244"/>
        <end position="270"/>
    </location>
</feature>
<keyword evidence="2" id="KW-0732">Signal</keyword>
<dbReference type="NCBIfam" id="TIGR02829">
    <property type="entry name" value="spore_III_AE"/>
    <property type="match status" value="1"/>
</dbReference>
<dbReference type="Pfam" id="PF09546">
    <property type="entry name" value="Spore_III_AE"/>
    <property type="match status" value="1"/>
</dbReference>
<evidence type="ECO:0000313" key="4">
    <source>
        <dbReference type="Proteomes" id="UP000430692"/>
    </source>
</evidence>
<name>A0A6I4VYV6_9BACL</name>
<keyword evidence="1" id="KW-0472">Membrane</keyword>
<protein>
    <submittedName>
        <fullName evidence="3">Stage III sporulation protein AE</fullName>
    </submittedName>
</protein>
<keyword evidence="1" id="KW-0812">Transmembrane</keyword>
<dbReference type="EMBL" id="WUUL01000011">
    <property type="protein sequence ID" value="MXQ55130.1"/>
    <property type="molecule type" value="Genomic_DNA"/>
</dbReference>
<accession>A0A6I4VYV6</accession>
<proteinExistence type="predicted"/>
<sequence>MQKTINLLLFICFFLYLSEGVAQAATENEATQNNESLIRSQLNQMQLSEVESFWSQLRSAYGQYFQEKQLPSLMELLTNQKSITWKSVMLAFANYFFHEVLQGGRLLGSIIVLTVFSMILATLQTAFERNQVSKVAYAVVFMVLIVLAVDSFSVAIAAAKHAIGGMVDFMLALIPLLLALLATMGNVSSVTFFHPLIVFMIHIIGTIIYTVVLPLLFFSTILHIVSSLSDKYKVNQLADLMRKVSVGVLGVLLTLFLGVLSIQGATTAIADGITIRTAKYISGNFVPVVGRTIADAADTVVGASLLVKNSVGLAGVFILLMICAFPALKILTLSFIYNFSAAIMQPLGSSPITASLSTIGRTLLYVFAALAAVGLMFFLAITIVITSGNLSMMIRG</sequence>
<comment type="caution">
    <text evidence="3">The sequence shown here is derived from an EMBL/GenBank/DDBJ whole genome shotgun (WGS) entry which is preliminary data.</text>
</comment>
<feature type="signal peptide" evidence="2">
    <location>
        <begin position="1"/>
        <end position="24"/>
    </location>
</feature>
<dbReference type="AlphaFoldDB" id="A0A6I4VYV6"/>
<reference evidence="3 4" key="1">
    <citation type="submission" date="2019-12" db="EMBL/GenBank/DDBJ databases">
        <title>Whole-genome analyses of novel actinobacteria.</title>
        <authorList>
            <person name="Sahin N."/>
            <person name="Saygin H."/>
        </authorList>
    </citation>
    <scope>NUCLEOTIDE SEQUENCE [LARGE SCALE GENOMIC DNA]</scope>
    <source>
        <strain evidence="3 4">KC615</strain>
    </source>
</reference>
<keyword evidence="4" id="KW-1185">Reference proteome</keyword>
<keyword evidence="1" id="KW-1133">Transmembrane helix</keyword>